<keyword evidence="2" id="KW-0012">Acyltransferase</keyword>
<dbReference type="RefSeq" id="WP_344876180.1">
    <property type="nucleotide sequence ID" value="NZ_BAABAL010000012.1"/>
</dbReference>
<evidence type="ECO:0000259" key="3">
    <source>
        <dbReference type="PROSITE" id="PS51186"/>
    </source>
</evidence>
<protein>
    <recommendedName>
        <fullName evidence="3">N-acetyltransferase domain-containing protein</fullName>
    </recommendedName>
</protein>
<dbReference type="PROSITE" id="PS51186">
    <property type="entry name" value="GNAT"/>
    <property type="match status" value="1"/>
</dbReference>
<organism evidence="4 5">
    <name type="scientific">Allokutzneria multivorans</name>
    <dbReference type="NCBI Taxonomy" id="1142134"/>
    <lineage>
        <taxon>Bacteria</taxon>
        <taxon>Bacillati</taxon>
        <taxon>Actinomycetota</taxon>
        <taxon>Actinomycetes</taxon>
        <taxon>Pseudonocardiales</taxon>
        <taxon>Pseudonocardiaceae</taxon>
        <taxon>Allokutzneria</taxon>
    </lineage>
</organism>
<evidence type="ECO:0000256" key="1">
    <source>
        <dbReference type="ARBA" id="ARBA00022679"/>
    </source>
</evidence>
<evidence type="ECO:0000313" key="4">
    <source>
        <dbReference type="EMBL" id="GAA4010593.1"/>
    </source>
</evidence>
<dbReference type="Pfam" id="PF00583">
    <property type="entry name" value="Acetyltransf_1"/>
    <property type="match status" value="1"/>
</dbReference>
<dbReference type="CDD" id="cd04301">
    <property type="entry name" value="NAT_SF"/>
    <property type="match status" value="1"/>
</dbReference>
<dbReference type="InterPro" id="IPR050832">
    <property type="entry name" value="Bact_Acetyltransf"/>
</dbReference>
<dbReference type="PANTHER" id="PTHR43877">
    <property type="entry name" value="AMINOALKYLPHOSPHONATE N-ACETYLTRANSFERASE-RELATED-RELATED"/>
    <property type="match status" value="1"/>
</dbReference>
<proteinExistence type="predicted"/>
<feature type="domain" description="N-acetyltransferase" evidence="3">
    <location>
        <begin position="2"/>
        <end position="145"/>
    </location>
</feature>
<dbReference type="EMBL" id="BAABAL010000012">
    <property type="protein sequence ID" value="GAA4010593.1"/>
    <property type="molecule type" value="Genomic_DNA"/>
</dbReference>
<dbReference type="InterPro" id="IPR016181">
    <property type="entry name" value="Acyl_CoA_acyltransferase"/>
</dbReference>
<dbReference type="InterPro" id="IPR000182">
    <property type="entry name" value="GNAT_dom"/>
</dbReference>
<evidence type="ECO:0000313" key="5">
    <source>
        <dbReference type="Proteomes" id="UP001501747"/>
    </source>
</evidence>
<keyword evidence="5" id="KW-1185">Reference proteome</keyword>
<evidence type="ECO:0000256" key="2">
    <source>
        <dbReference type="ARBA" id="ARBA00023315"/>
    </source>
</evidence>
<sequence>MTTIIPLRVHHIPQVIALMDLGAPFIRARTHSDYWAYSALFSSTCPLGEVNGEVVGSVIAMRSQDNPEEIYVQDVMVHPEHRRTGITAALLGQVREQAVRWGCRRLWLTSEPGNAAAHAAWTALGFLNVSGDYEDNGVWVKKDFKGPGKDRAVYELLLSN</sequence>
<dbReference type="Proteomes" id="UP001501747">
    <property type="component" value="Unassembled WGS sequence"/>
</dbReference>
<dbReference type="PIRSF" id="PIRSF037663">
    <property type="entry name" value="Acetyltransf_GNAT_prd"/>
    <property type="match status" value="1"/>
</dbReference>
<accession>A0ABP7SEP2</accession>
<gene>
    <name evidence="4" type="ORF">GCM10022247_36010</name>
</gene>
<dbReference type="SUPFAM" id="SSF55729">
    <property type="entry name" value="Acyl-CoA N-acyltransferases (Nat)"/>
    <property type="match status" value="1"/>
</dbReference>
<keyword evidence="1" id="KW-0808">Transferase</keyword>
<comment type="caution">
    <text evidence="4">The sequence shown here is derived from an EMBL/GenBank/DDBJ whole genome shotgun (WGS) entry which is preliminary data.</text>
</comment>
<dbReference type="Gene3D" id="3.40.630.30">
    <property type="match status" value="1"/>
</dbReference>
<reference evidence="5" key="1">
    <citation type="journal article" date="2019" name="Int. J. Syst. Evol. Microbiol.">
        <title>The Global Catalogue of Microorganisms (GCM) 10K type strain sequencing project: providing services to taxonomists for standard genome sequencing and annotation.</title>
        <authorList>
            <consortium name="The Broad Institute Genomics Platform"/>
            <consortium name="The Broad Institute Genome Sequencing Center for Infectious Disease"/>
            <person name="Wu L."/>
            <person name="Ma J."/>
        </authorList>
    </citation>
    <scope>NUCLEOTIDE SEQUENCE [LARGE SCALE GENOMIC DNA]</scope>
    <source>
        <strain evidence="5">JCM 17342</strain>
    </source>
</reference>
<dbReference type="InterPro" id="IPR017255">
    <property type="entry name" value="AcTrfase_GNAT_prd"/>
</dbReference>
<name>A0ABP7SEP2_9PSEU</name>